<dbReference type="GO" id="GO:0000166">
    <property type="term" value="F:nucleotide binding"/>
    <property type="evidence" value="ECO:0007669"/>
    <property type="project" value="UniProtKB-KW"/>
</dbReference>
<feature type="coiled-coil region" evidence="6">
    <location>
        <begin position="28"/>
        <end position="55"/>
    </location>
</feature>
<proteinExistence type="inferred from homology"/>
<dbReference type="PANTHER" id="PTHR19338">
    <property type="entry name" value="TRANSLOCASE OF INNER MITOCHONDRIAL MEMBRANE 13 HOMOLOG"/>
    <property type="match status" value="1"/>
</dbReference>
<evidence type="ECO:0000259" key="8">
    <source>
        <dbReference type="Pfam" id="PF18052"/>
    </source>
</evidence>
<keyword evidence="3" id="KW-0677">Repeat</keyword>
<sequence length="151" mass="16889">MAVGASTRVMSSLLSKLSVLLSDQYKQLKGVRRDIEFLSRELTDMNAALEDLADMEKLDAQTKAWRDKVREMAYDIEDVIDVFMHHHAQQGGDDKGGLLNKASRKIRKLRVRLPPCRCGGTETEEEEAHAGLLSGAGRRESVQHWGQRLGG</sequence>
<dbReference type="Proteomes" id="UP001341281">
    <property type="component" value="Chromosome 10"/>
</dbReference>
<keyword evidence="6" id="KW-0175">Coiled coil</keyword>
<evidence type="ECO:0000256" key="2">
    <source>
        <dbReference type="ARBA" id="ARBA00022614"/>
    </source>
</evidence>
<dbReference type="PANTHER" id="PTHR19338:SF65">
    <property type="entry name" value="OS06G0163900 PROTEIN"/>
    <property type="match status" value="1"/>
</dbReference>
<evidence type="ECO:0000256" key="6">
    <source>
        <dbReference type="SAM" id="Coils"/>
    </source>
</evidence>
<dbReference type="InterPro" id="IPR038005">
    <property type="entry name" value="RX-like_CC"/>
</dbReference>
<keyword evidence="4" id="KW-0547">Nucleotide-binding</keyword>
<dbReference type="CDD" id="cd14798">
    <property type="entry name" value="RX-CC_like"/>
    <property type="match status" value="1"/>
</dbReference>
<accession>A0AAQ3XED6</accession>
<dbReference type="Gene3D" id="1.20.5.4130">
    <property type="match status" value="1"/>
</dbReference>
<dbReference type="AlphaFoldDB" id="A0AAQ3XED6"/>
<dbReference type="EMBL" id="CP144754">
    <property type="protein sequence ID" value="WVZ95938.1"/>
    <property type="molecule type" value="Genomic_DNA"/>
</dbReference>
<evidence type="ECO:0000313" key="10">
    <source>
        <dbReference type="Proteomes" id="UP001341281"/>
    </source>
</evidence>
<dbReference type="InterPro" id="IPR041118">
    <property type="entry name" value="Rx_N"/>
</dbReference>
<evidence type="ECO:0000256" key="5">
    <source>
        <dbReference type="ARBA" id="ARBA00022821"/>
    </source>
</evidence>
<organism evidence="9 10">
    <name type="scientific">Paspalum notatum var. saurae</name>
    <dbReference type="NCBI Taxonomy" id="547442"/>
    <lineage>
        <taxon>Eukaryota</taxon>
        <taxon>Viridiplantae</taxon>
        <taxon>Streptophyta</taxon>
        <taxon>Embryophyta</taxon>
        <taxon>Tracheophyta</taxon>
        <taxon>Spermatophyta</taxon>
        <taxon>Magnoliopsida</taxon>
        <taxon>Liliopsida</taxon>
        <taxon>Poales</taxon>
        <taxon>Poaceae</taxon>
        <taxon>PACMAD clade</taxon>
        <taxon>Panicoideae</taxon>
        <taxon>Andropogonodae</taxon>
        <taxon>Paspaleae</taxon>
        <taxon>Paspalinae</taxon>
        <taxon>Paspalum</taxon>
    </lineage>
</organism>
<evidence type="ECO:0000256" key="1">
    <source>
        <dbReference type="ARBA" id="ARBA00008894"/>
    </source>
</evidence>
<gene>
    <name evidence="9" type="ORF">U9M48_041640</name>
</gene>
<evidence type="ECO:0000256" key="7">
    <source>
        <dbReference type="SAM" id="MobiDB-lite"/>
    </source>
</evidence>
<keyword evidence="2" id="KW-0433">Leucine-rich repeat</keyword>
<dbReference type="Pfam" id="PF18052">
    <property type="entry name" value="Rx_N"/>
    <property type="match status" value="1"/>
</dbReference>
<dbReference type="GO" id="GO:0006952">
    <property type="term" value="P:defense response"/>
    <property type="evidence" value="ECO:0007669"/>
    <property type="project" value="UniProtKB-KW"/>
</dbReference>
<comment type="similarity">
    <text evidence="1">Belongs to the disease resistance NB-LRR family.</text>
</comment>
<protein>
    <recommendedName>
        <fullName evidence="8">Disease resistance N-terminal domain-containing protein</fullName>
    </recommendedName>
</protein>
<reference evidence="9 10" key="1">
    <citation type="submission" date="2024-02" db="EMBL/GenBank/DDBJ databases">
        <title>High-quality chromosome-scale genome assembly of Pensacola bahiagrass (Paspalum notatum Flugge var. saurae).</title>
        <authorList>
            <person name="Vega J.M."/>
            <person name="Podio M."/>
            <person name="Orjuela J."/>
            <person name="Siena L.A."/>
            <person name="Pessino S.C."/>
            <person name="Combes M.C."/>
            <person name="Mariac C."/>
            <person name="Albertini E."/>
            <person name="Pupilli F."/>
            <person name="Ortiz J.P.A."/>
            <person name="Leblanc O."/>
        </authorList>
    </citation>
    <scope>NUCLEOTIDE SEQUENCE [LARGE SCALE GENOMIC DNA]</scope>
    <source>
        <strain evidence="9">R1</strain>
        <tissue evidence="9">Leaf</tissue>
    </source>
</reference>
<evidence type="ECO:0000256" key="3">
    <source>
        <dbReference type="ARBA" id="ARBA00022737"/>
    </source>
</evidence>
<name>A0AAQ3XED6_PASNO</name>
<feature type="region of interest" description="Disordered" evidence="7">
    <location>
        <begin position="117"/>
        <end position="151"/>
    </location>
</feature>
<evidence type="ECO:0000313" key="9">
    <source>
        <dbReference type="EMBL" id="WVZ95938.1"/>
    </source>
</evidence>
<keyword evidence="10" id="KW-1185">Reference proteome</keyword>
<evidence type="ECO:0000256" key="4">
    <source>
        <dbReference type="ARBA" id="ARBA00022741"/>
    </source>
</evidence>
<feature type="domain" description="Disease resistance N-terminal" evidence="8">
    <location>
        <begin position="9"/>
        <end position="96"/>
    </location>
</feature>
<keyword evidence="5" id="KW-0611">Plant defense</keyword>